<evidence type="ECO:0000313" key="1">
    <source>
        <dbReference type="EMBL" id="MFD6792820.1"/>
    </source>
</evidence>
<sequence>MIDAVGLYEAWLAKHDRKNLFIRPDFTVAATAADDESLQVAFHSVTGALAR</sequence>
<protein>
    <submittedName>
        <fullName evidence="1">Uncharacterized protein</fullName>
    </submittedName>
</protein>
<proteinExistence type="predicted"/>
<reference evidence="1 2" key="1">
    <citation type="submission" date="2024-09" db="EMBL/GenBank/DDBJ databases">
        <title>The Natural Products Discovery Center: Release of the First 8490 Sequenced Strains for Exploring Actinobacteria Biosynthetic Diversity.</title>
        <authorList>
            <person name="Kalkreuter E."/>
            <person name="Kautsar S.A."/>
            <person name="Yang D."/>
            <person name="Bader C.D."/>
            <person name="Teijaro C.N."/>
            <person name="Fluegel L."/>
            <person name="Davis C.M."/>
            <person name="Simpson J.R."/>
            <person name="Lauterbach L."/>
            <person name="Steele A.D."/>
            <person name="Gui C."/>
            <person name="Meng S."/>
            <person name="Li G."/>
            <person name="Viehrig K."/>
            <person name="Ye F."/>
            <person name="Su P."/>
            <person name="Kiefer A.F."/>
            <person name="Nichols A."/>
            <person name="Cepeda A.J."/>
            <person name="Yan W."/>
            <person name="Fan B."/>
            <person name="Jiang Y."/>
            <person name="Adhikari A."/>
            <person name="Zheng C.-J."/>
            <person name="Schuster L."/>
            <person name="Cowan T.M."/>
            <person name="Smanski M.J."/>
            <person name="Chevrette M.G."/>
            <person name="De Carvalho L.P.S."/>
            <person name="Shen B."/>
        </authorList>
    </citation>
    <scope>NUCLEOTIDE SEQUENCE [LARGE SCALE GENOMIC DNA]</scope>
    <source>
        <strain evidence="1 2">NPDC060353</strain>
    </source>
</reference>
<accession>A0ABW6G0U1</accession>
<dbReference type="EMBL" id="JBHXCV010000003">
    <property type="protein sequence ID" value="MFD6792820.1"/>
    <property type="molecule type" value="Genomic_DNA"/>
</dbReference>
<dbReference type="Proteomes" id="UP001598673">
    <property type="component" value="Unassembled WGS sequence"/>
</dbReference>
<gene>
    <name evidence="1" type="ORF">ACFWGY_05745</name>
</gene>
<name>A0ABW6G0U1_9PSEU</name>
<organism evidence="1 2">
    <name type="scientific">Prauserella salsuginis</name>
    <dbReference type="NCBI Taxonomy" id="387889"/>
    <lineage>
        <taxon>Bacteria</taxon>
        <taxon>Bacillati</taxon>
        <taxon>Actinomycetota</taxon>
        <taxon>Actinomycetes</taxon>
        <taxon>Pseudonocardiales</taxon>
        <taxon>Pseudonocardiaceae</taxon>
        <taxon>Prauserella</taxon>
        <taxon>Prauserella salsuginis group</taxon>
    </lineage>
</organism>
<keyword evidence="2" id="KW-1185">Reference proteome</keyword>
<dbReference type="RefSeq" id="WP_258937597.1">
    <property type="nucleotide sequence ID" value="NZ_JANBBF010000012.1"/>
</dbReference>
<evidence type="ECO:0000313" key="2">
    <source>
        <dbReference type="Proteomes" id="UP001598673"/>
    </source>
</evidence>
<comment type="caution">
    <text evidence="1">The sequence shown here is derived from an EMBL/GenBank/DDBJ whole genome shotgun (WGS) entry which is preliminary data.</text>
</comment>